<dbReference type="CDD" id="cd00093">
    <property type="entry name" value="HTH_XRE"/>
    <property type="match status" value="1"/>
</dbReference>
<dbReference type="SUPFAM" id="SSF47413">
    <property type="entry name" value="lambda repressor-like DNA-binding domains"/>
    <property type="match status" value="1"/>
</dbReference>
<dbReference type="Proteomes" id="UP000679848">
    <property type="component" value="Chromosome"/>
</dbReference>
<proteinExistence type="predicted"/>
<evidence type="ECO:0000313" key="3">
    <source>
        <dbReference type="Proteomes" id="UP000679848"/>
    </source>
</evidence>
<dbReference type="AlphaFoldDB" id="A0A810Q7S4"/>
<keyword evidence="3" id="KW-1185">Reference proteome</keyword>
<evidence type="ECO:0000259" key="1">
    <source>
        <dbReference type="PROSITE" id="PS50943"/>
    </source>
</evidence>
<dbReference type="Gene3D" id="1.10.260.40">
    <property type="entry name" value="lambda repressor-like DNA-binding domains"/>
    <property type="match status" value="1"/>
</dbReference>
<protein>
    <recommendedName>
        <fullName evidence="1">HTH cro/C1-type domain-containing protein</fullName>
    </recommendedName>
</protein>
<reference evidence="2" key="1">
    <citation type="submission" date="2020-09" db="EMBL/GenBank/DDBJ databases">
        <title>New species isolated from human feces.</title>
        <authorList>
            <person name="Kitahara M."/>
            <person name="Shigeno Y."/>
            <person name="Shime M."/>
            <person name="Matsumoto Y."/>
            <person name="Nakamura S."/>
            <person name="Motooka D."/>
            <person name="Fukuoka S."/>
            <person name="Nishikawa H."/>
            <person name="Benno Y."/>
        </authorList>
    </citation>
    <scope>NUCLEOTIDE SEQUENCE</scope>
    <source>
        <strain evidence="2">MM59</strain>
    </source>
</reference>
<dbReference type="Pfam" id="PF01381">
    <property type="entry name" value="HTH_3"/>
    <property type="match status" value="1"/>
</dbReference>
<dbReference type="GO" id="GO:0003677">
    <property type="term" value="F:DNA binding"/>
    <property type="evidence" value="ECO:0007669"/>
    <property type="project" value="InterPro"/>
</dbReference>
<dbReference type="InterPro" id="IPR010982">
    <property type="entry name" value="Lambda_DNA-bd_dom_sf"/>
</dbReference>
<sequence length="171" mass="20081">MAIGERIRYFRNLRGMTQKYLGMRVGFPERTADIRMAQYEAGTRTPKADLVEALAYVLDVSPQALTVPDIDTDYGLMHTLFALEDRRGLRIGEIDGEICLRLDKSDWNKFHSMFNMWNAWRKEAAKLEAGEITREEYDHWRYTYPRVEAERTRAALDELRERKKEKGRSGE</sequence>
<dbReference type="RefSeq" id="WP_213542962.1">
    <property type="nucleotide sequence ID" value="NZ_AP023420.1"/>
</dbReference>
<accession>A0A810Q7S4</accession>
<gene>
    <name evidence="2" type="ORF">MM59RIKEN_13430</name>
</gene>
<dbReference type="SMART" id="SM00530">
    <property type="entry name" value="HTH_XRE"/>
    <property type="match status" value="1"/>
</dbReference>
<dbReference type="KEGG" id="pfaa:MM59RIKEN_13430"/>
<dbReference type="EMBL" id="AP023420">
    <property type="protein sequence ID" value="BCK84024.1"/>
    <property type="molecule type" value="Genomic_DNA"/>
</dbReference>
<evidence type="ECO:0000313" key="2">
    <source>
        <dbReference type="EMBL" id="BCK84024.1"/>
    </source>
</evidence>
<dbReference type="PROSITE" id="PS50943">
    <property type="entry name" value="HTH_CROC1"/>
    <property type="match status" value="1"/>
</dbReference>
<dbReference type="InterPro" id="IPR001387">
    <property type="entry name" value="Cro/C1-type_HTH"/>
</dbReference>
<feature type="domain" description="HTH cro/C1-type" evidence="1">
    <location>
        <begin position="7"/>
        <end position="65"/>
    </location>
</feature>
<name>A0A810Q7S4_9FIRM</name>
<organism evidence="2 3">
    <name type="scientific">Pusillibacter faecalis</name>
    <dbReference type="NCBI Taxonomy" id="2714358"/>
    <lineage>
        <taxon>Bacteria</taxon>
        <taxon>Bacillati</taxon>
        <taxon>Bacillota</taxon>
        <taxon>Clostridia</taxon>
        <taxon>Eubacteriales</taxon>
        <taxon>Oscillospiraceae</taxon>
        <taxon>Pusillibacter</taxon>
    </lineage>
</organism>